<dbReference type="InterPro" id="IPR052918">
    <property type="entry name" value="Motility_Chemotaxis_Reg"/>
</dbReference>
<name>A0A927BDB4_9BACT</name>
<organism evidence="1 2">
    <name type="scientific">Hymenobacter montanus</name>
    <dbReference type="NCBI Taxonomy" id="2771359"/>
    <lineage>
        <taxon>Bacteria</taxon>
        <taxon>Pseudomonadati</taxon>
        <taxon>Bacteroidota</taxon>
        <taxon>Cytophagia</taxon>
        <taxon>Cytophagales</taxon>
        <taxon>Hymenobacteraceae</taxon>
        <taxon>Hymenobacter</taxon>
    </lineage>
</organism>
<dbReference type="PANTHER" id="PTHR35580">
    <property type="entry name" value="CELL SURFACE GLYCOPROTEIN (S-LAYER PROTEIN)-LIKE PROTEIN"/>
    <property type="match status" value="1"/>
</dbReference>
<dbReference type="EMBL" id="JACXAD010000013">
    <property type="protein sequence ID" value="MBD2768725.1"/>
    <property type="molecule type" value="Genomic_DNA"/>
</dbReference>
<reference evidence="1" key="1">
    <citation type="submission" date="2020-09" db="EMBL/GenBank/DDBJ databases">
        <authorList>
            <person name="Kim M.K."/>
        </authorList>
    </citation>
    <scope>NUCLEOTIDE SEQUENCE</scope>
    <source>
        <strain evidence="1">BT664</strain>
    </source>
</reference>
<evidence type="ECO:0008006" key="3">
    <source>
        <dbReference type="Google" id="ProtNLM"/>
    </source>
</evidence>
<evidence type="ECO:0000313" key="2">
    <source>
        <dbReference type="Proteomes" id="UP000612233"/>
    </source>
</evidence>
<dbReference type="Gene3D" id="2.80.10.50">
    <property type="match status" value="1"/>
</dbReference>
<gene>
    <name evidence="1" type="ORF">IC235_12595</name>
</gene>
<protein>
    <recommendedName>
        <fullName evidence="3">T9SS type A sorting domain-containing protein</fullName>
    </recommendedName>
</protein>
<dbReference type="Proteomes" id="UP000612233">
    <property type="component" value="Unassembled WGS sequence"/>
</dbReference>
<dbReference type="PANTHER" id="PTHR35580:SF1">
    <property type="entry name" value="PHYTASE-LIKE DOMAIN-CONTAINING PROTEIN"/>
    <property type="match status" value="1"/>
</dbReference>
<accession>A0A927BDB4</accession>
<proteinExistence type="predicted"/>
<comment type="caution">
    <text evidence="1">The sequence shown here is derived from an EMBL/GenBank/DDBJ whole genome shotgun (WGS) entry which is preliminary data.</text>
</comment>
<dbReference type="AlphaFoldDB" id="A0A927BDB4"/>
<dbReference type="SUPFAM" id="SSF101898">
    <property type="entry name" value="NHL repeat"/>
    <property type="match status" value="1"/>
</dbReference>
<keyword evidence="2" id="KW-1185">Reference proteome</keyword>
<sequence length="386" mass="39600">MTSLTTDAAGNVYASGRFNGAMRFGSEAENQLVASRGTSNVFLYKFSPSGTILWARKAGGTGSASASDVAIDAAGNTYLTGDFMGSATFGTITLNAASATDRDLYVAKFDPRGIVIWAQRVGTTNNDSGNAIAVDAAGRVAVGGFINKRVVSSSYESTAYLACYGADGTPLWSREITPSLPGDYSVPDVAFDGRGGLYAIGDYQGTLTLGSTPLPLASKQSAFVARYTGEGTAQWAGAGIAEGTGSDDLCHFDRIGTDVAGNAYLFGSARGDVSFGSLNVVGGTNRNIIEAKLNSGSVLAAARTPEATLTLTVYPNPASDQVTLVLPHGGGELTITDGLGRRVRTQVLPAVAGAIELGLGGLAPGLYHLRARLGNGQTAATQLLVR</sequence>
<dbReference type="RefSeq" id="WP_191005539.1">
    <property type="nucleotide sequence ID" value="NZ_JACXAD010000013.1"/>
</dbReference>
<evidence type="ECO:0000313" key="1">
    <source>
        <dbReference type="EMBL" id="MBD2768725.1"/>
    </source>
</evidence>